<dbReference type="InterPro" id="IPR041899">
    <property type="entry name" value="MAGE_WH2"/>
</dbReference>
<dbReference type="FunFam" id="1.10.10.1200:FF:000001">
    <property type="entry name" value="Melanoma-associated antigen D1"/>
    <property type="match status" value="1"/>
</dbReference>
<dbReference type="SMART" id="SM01373">
    <property type="entry name" value="MAGE"/>
    <property type="match status" value="1"/>
</dbReference>
<organism evidence="8">
    <name type="scientific">Castor canadensis</name>
    <name type="common">American beaver</name>
    <dbReference type="NCBI Taxonomy" id="51338"/>
    <lineage>
        <taxon>Eukaryota</taxon>
        <taxon>Metazoa</taxon>
        <taxon>Chordata</taxon>
        <taxon>Craniata</taxon>
        <taxon>Vertebrata</taxon>
        <taxon>Euteleostomi</taxon>
        <taxon>Mammalia</taxon>
        <taxon>Eutheria</taxon>
        <taxon>Euarchontoglires</taxon>
        <taxon>Glires</taxon>
        <taxon>Rodentia</taxon>
        <taxon>Castorimorpha</taxon>
        <taxon>Castoridae</taxon>
        <taxon>Castor</taxon>
    </lineage>
</organism>
<sequence>MDRRNDYGYRIPAFQGPLPPPGSLGLPFSPDVKTETTEEDSVLLMHTLLAATKDPPIVNRPKKSKTKKTPIKAITKATPAAPPVPSANEIATNKSKITLQALNLPFLTQMNQPSATTEAANIQTFSVTSQPKKPNKTKRVSSKASHGSQSPNGSEGVITQLKAPLQALNLPVTSQTIQAPVASESASSLALIASTKPKKVSKAKKAASKAIACATEISLVSTATHIATNQGQTANETANNQATAASIRTKKSSKTKKTTAKVTNTDVEHLESPNTMEAASRQTEVSAALRSKKPKGKKVANKGSNSANEISEAPSAIQMVTNHALSVTVRIRRGSRARKAATKARATENQTQIADQGAQGKIATSQTSISALETQVAAAVQALADDYLAQLSLEPTTRTRGKRNRKSKHTNGEERSGSNYRRIPWGQRPSPPRDVAILQERANKLVKYLLVKDQTKIPIKRSDMLKDVIQEYDEYFPEIIERASYALEKMFRVNLKEIDKQSSLYILISTQESSAGILGTTKDTPKLGLLMVILSVIFMNGNKASEAVIWEVLRKLGLHPGVRHSLFGEVRKLITDEFVKQKYLEYKRVPNSRPPEYEFFWGLRSYHETSKMKVLKFACKVQKKDPKDWAAQYREAVEMEVQAAAVAVAEAEARAEVYSPCLQIPLMNCSCSFHGAMVQPWNLCPHSSLSS</sequence>
<proteinExistence type="predicted"/>
<feature type="region of interest" description="Disordered" evidence="6">
    <location>
        <begin position="234"/>
        <end position="310"/>
    </location>
</feature>
<evidence type="ECO:0000256" key="5">
    <source>
        <dbReference type="ARBA" id="ARBA00084104"/>
    </source>
</evidence>
<feature type="compositionally biased region" description="Basic residues" evidence="6">
    <location>
        <begin position="248"/>
        <end position="259"/>
    </location>
</feature>
<feature type="compositionally biased region" description="Basic residues" evidence="6">
    <location>
        <begin position="399"/>
        <end position="409"/>
    </location>
</feature>
<evidence type="ECO:0000259" key="7">
    <source>
        <dbReference type="PROSITE" id="PS50838"/>
    </source>
</evidence>
<feature type="compositionally biased region" description="Low complexity" evidence="6">
    <location>
        <begin position="234"/>
        <end position="247"/>
    </location>
</feature>
<dbReference type="PANTHER" id="PTHR11736:SF83">
    <property type="entry name" value="TROPHININ"/>
    <property type="match status" value="1"/>
</dbReference>
<dbReference type="Pfam" id="PF01454">
    <property type="entry name" value="MAGE"/>
    <property type="match status" value="1"/>
</dbReference>
<feature type="compositionally biased region" description="Polar residues" evidence="6">
    <location>
        <begin position="142"/>
        <end position="153"/>
    </location>
</feature>
<dbReference type="PANTHER" id="PTHR11736">
    <property type="entry name" value="MELANOMA-ASSOCIATED ANTIGEN MAGE ANTIGEN"/>
    <property type="match status" value="1"/>
</dbReference>
<gene>
    <name evidence="8" type="primary">Tro</name>
</gene>
<evidence type="ECO:0000313" key="8">
    <source>
        <dbReference type="RefSeq" id="XP_020040844.1"/>
    </source>
</evidence>
<feature type="compositionally biased region" description="Basic residues" evidence="6">
    <location>
        <begin position="290"/>
        <end position="300"/>
    </location>
</feature>
<dbReference type="InterPro" id="IPR002190">
    <property type="entry name" value="MHD_dom"/>
</dbReference>
<dbReference type="CTD" id="7216"/>
<comment type="subunit">
    <text evidence="1">Interacts with DLX5, DLX7 and MSX2 and forms homomultimers. Interacts with UNC5A. Interacts with TRIM28 and PJA1. Interacts with NGFR/p75NTR and RORA.</text>
</comment>
<feature type="region of interest" description="Disordered" evidence="6">
    <location>
        <begin position="394"/>
        <end position="431"/>
    </location>
</feature>
<evidence type="ECO:0000256" key="1">
    <source>
        <dbReference type="ARBA" id="ARBA00065786"/>
    </source>
</evidence>
<dbReference type="InterPro" id="IPR037445">
    <property type="entry name" value="MAGE"/>
</dbReference>
<protein>
    <recommendedName>
        <fullName evidence="2">Melanoma-associated antigen D1</fullName>
    </recommendedName>
    <alternativeName>
        <fullName evidence="4">MAGE-D1 antigen</fullName>
    </alternativeName>
    <alternativeName>
        <fullName evidence="3">Neurotrophin receptor-interacting MAGE homolog</fullName>
    </alternativeName>
</protein>
<reference evidence="8" key="1">
    <citation type="submission" date="2025-08" db="UniProtKB">
        <authorList>
            <consortium name="RefSeq"/>
        </authorList>
    </citation>
    <scope>IDENTIFICATION</scope>
    <source>
        <tissue evidence="8">Leukocyte</tissue>
    </source>
</reference>
<dbReference type="FunFam" id="1.10.10.1210:FF:000001">
    <property type="entry name" value="melanoma-associated antigen D1"/>
    <property type="match status" value="1"/>
</dbReference>
<evidence type="ECO:0000256" key="4">
    <source>
        <dbReference type="ARBA" id="ARBA00077780"/>
    </source>
</evidence>
<evidence type="ECO:0000256" key="6">
    <source>
        <dbReference type="SAM" id="MobiDB-lite"/>
    </source>
</evidence>
<name>A0A8B7WAF8_CASCN</name>
<dbReference type="RefSeq" id="XP_020040844.1">
    <property type="nucleotide sequence ID" value="XM_020185255.1"/>
</dbReference>
<dbReference type="AlphaFoldDB" id="A0A8B7WAF8"/>
<dbReference type="GO" id="GO:0005634">
    <property type="term" value="C:nucleus"/>
    <property type="evidence" value="ECO:0007669"/>
    <property type="project" value="TreeGrafter"/>
</dbReference>
<dbReference type="OrthoDB" id="205198at2759"/>
<dbReference type="PROSITE" id="PS50838">
    <property type="entry name" value="MAGE"/>
    <property type="match status" value="1"/>
</dbReference>
<feature type="region of interest" description="Disordered" evidence="6">
    <location>
        <begin position="334"/>
        <end position="360"/>
    </location>
</feature>
<evidence type="ECO:0000256" key="2">
    <source>
        <dbReference type="ARBA" id="ARBA00067623"/>
    </source>
</evidence>
<dbReference type="GO" id="GO:0000122">
    <property type="term" value="P:negative regulation of transcription by RNA polymerase II"/>
    <property type="evidence" value="ECO:0007669"/>
    <property type="project" value="TreeGrafter"/>
</dbReference>
<dbReference type="InterPro" id="IPR041898">
    <property type="entry name" value="MAGE_WH1"/>
</dbReference>
<dbReference type="Gene3D" id="1.10.10.1210">
    <property type="entry name" value="MAGE homology domain, winged helix WH2 motif"/>
    <property type="match status" value="1"/>
</dbReference>
<feature type="region of interest" description="Disordered" evidence="6">
    <location>
        <begin position="124"/>
        <end position="156"/>
    </location>
</feature>
<keyword evidence="5" id="KW-0825">Tumor antigen</keyword>
<feature type="region of interest" description="Disordered" evidence="6">
    <location>
        <begin position="1"/>
        <end position="33"/>
    </location>
</feature>
<dbReference type="KEGG" id="ccan:109700195"/>
<dbReference type="RefSeq" id="XP_073919532.1">
    <property type="nucleotide sequence ID" value="XM_074063431.1"/>
</dbReference>
<dbReference type="Gene3D" id="1.10.10.1200">
    <property type="entry name" value="MAGE homology domain, winged helix WH1 motif"/>
    <property type="match status" value="1"/>
</dbReference>
<accession>A0A8B7WAF8</accession>
<feature type="compositionally biased region" description="Polar residues" evidence="6">
    <location>
        <begin position="272"/>
        <end position="285"/>
    </location>
</feature>
<feature type="domain" description="MAGE" evidence="7">
    <location>
        <begin position="438"/>
        <end position="636"/>
    </location>
</feature>
<dbReference type="GeneID" id="109700195"/>
<evidence type="ECO:0000256" key="3">
    <source>
        <dbReference type="ARBA" id="ARBA00076726"/>
    </source>
</evidence>